<dbReference type="Pfam" id="PF09728">
    <property type="entry name" value="Taxilin"/>
    <property type="match status" value="1"/>
</dbReference>
<dbReference type="Ensembl" id="ENSMGAT00000034024.1">
    <property type="protein sequence ID" value="ENSMGAP00000031176.1"/>
    <property type="gene ID" value="ENSMGAG00000013389.2"/>
</dbReference>
<name>A0A803YHC9_MELGA</name>
<feature type="compositionally biased region" description="Polar residues" evidence="3">
    <location>
        <begin position="31"/>
        <end position="44"/>
    </location>
</feature>
<dbReference type="OrthoDB" id="425555at2759"/>
<feature type="compositionally biased region" description="Basic and acidic residues" evidence="3">
    <location>
        <begin position="75"/>
        <end position="91"/>
    </location>
</feature>
<dbReference type="Bgee" id="ENSMGAG00000013389">
    <property type="expression patterns" value="Expressed in pectoralis major and 6 other cell types or tissues"/>
</dbReference>
<evidence type="ECO:0000256" key="1">
    <source>
        <dbReference type="ARBA" id="ARBA00009550"/>
    </source>
</evidence>
<reference evidence="4" key="2">
    <citation type="submission" date="2025-08" db="UniProtKB">
        <authorList>
            <consortium name="Ensembl"/>
        </authorList>
    </citation>
    <scope>IDENTIFICATION</scope>
</reference>
<feature type="coiled-coil region" evidence="2">
    <location>
        <begin position="305"/>
        <end position="350"/>
    </location>
</feature>
<dbReference type="InterPro" id="IPR026183">
    <property type="entry name" value="Taxilin_fam"/>
</dbReference>
<dbReference type="PANTHER" id="PTHR16127">
    <property type="entry name" value="TAXILIN"/>
    <property type="match status" value="1"/>
</dbReference>
<organism evidence="4 5">
    <name type="scientific">Meleagris gallopavo</name>
    <name type="common">Wild turkey</name>
    <dbReference type="NCBI Taxonomy" id="9103"/>
    <lineage>
        <taxon>Eukaryota</taxon>
        <taxon>Metazoa</taxon>
        <taxon>Chordata</taxon>
        <taxon>Craniata</taxon>
        <taxon>Vertebrata</taxon>
        <taxon>Euteleostomi</taxon>
        <taxon>Archelosauria</taxon>
        <taxon>Archosauria</taxon>
        <taxon>Dinosauria</taxon>
        <taxon>Saurischia</taxon>
        <taxon>Theropoda</taxon>
        <taxon>Coelurosauria</taxon>
        <taxon>Aves</taxon>
        <taxon>Neognathae</taxon>
        <taxon>Galloanserae</taxon>
        <taxon>Galliformes</taxon>
        <taxon>Phasianidae</taxon>
        <taxon>Meleagridinae</taxon>
        <taxon>Meleagris</taxon>
    </lineage>
</organism>
<reference evidence="4 5" key="1">
    <citation type="journal article" date="2010" name="PLoS Biol.">
        <title>Multi-platform next-generation sequencing of the domestic turkey (Meleagris gallopavo): genome assembly and analysis.</title>
        <authorList>
            <person name="Dalloul R.A."/>
            <person name="Long J.A."/>
            <person name="Zimin A.V."/>
            <person name="Aslam L."/>
            <person name="Beal K."/>
            <person name="Blomberg L.A."/>
            <person name="Bouffard P."/>
            <person name="Burt D.W."/>
            <person name="Crasta O."/>
            <person name="Crooijmans R.P."/>
            <person name="Cooper K."/>
            <person name="Coulombe R.A."/>
            <person name="De S."/>
            <person name="Delany M.E."/>
            <person name="Dodgson J.B."/>
            <person name="Dong J.J."/>
            <person name="Evans C."/>
            <person name="Frederickson K.M."/>
            <person name="Flicek P."/>
            <person name="Florea L."/>
            <person name="Folkerts O."/>
            <person name="Groenen M.A."/>
            <person name="Harkins T.T."/>
            <person name="Herrero J."/>
            <person name="Hoffmann S."/>
            <person name="Megens H.J."/>
            <person name="Jiang A."/>
            <person name="de Jong P."/>
            <person name="Kaiser P."/>
            <person name="Kim H."/>
            <person name="Kim K.W."/>
            <person name="Kim S."/>
            <person name="Langenberger D."/>
            <person name="Lee M.K."/>
            <person name="Lee T."/>
            <person name="Mane S."/>
            <person name="Marcais G."/>
            <person name="Marz M."/>
            <person name="McElroy A.P."/>
            <person name="Modise T."/>
            <person name="Nefedov M."/>
            <person name="Notredame C."/>
            <person name="Paton I.R."/>
            <person name="Payne W.S."/>
            <person name="Pertea G."/>
            <person name="Prickett D."/>
            <person name="Puiu D."/>
            <person name="Qioa D."/>
            <person name="Raineri E."/>
            <person name="Ruffier M."/>
            <person name="Salzberg S.L."/>
            <person name="Schatz M.C."/>
            <person name="Scheuring C."/>
            <person name="Schmidt C.J."/>
            <person name="Schroeder S."/>
            <person name="Searle S.M."/>
            <person name="Smith E.J."/>
            <person name="Smith J."/>
            <person name="Sonstegard T.S."/>
            <person name="Stadler P.F."/>
            <person name="Tafer H."/>
            <person name="Tu Z.J."/>
            <person name="Van Tassell C.P."/>
            <person name="Vilella A.J."/>
            <person name="Williams K.P."/>
            <person name="Yorke J.A."/>
            <person name="Zhang L."/>
            <person name="Zhang H.B."/>
            <person name="Zhang X."/>
            <person name="Zhang Y."/>
            <person name="Reed K.M."/>
        </authorList>
    </citation>
    <scope>NUCLEOTIDE SEQUENCE [LARGE SCALE GENOMIC DNA]</scope>
</reference>
<feature type="compositionally biased region" description="Basic and acidic residues" evidence="3">
    <location>
        <begin position="106"/>
        <end position="131"/>
    </location>
</feature>
<feature type="coiled-coil region" evidence="2">
    <location>
        <begin position="466"/>
        <end position="493"/>
    </location>
</feature>
<dbReference type="InParanoid" id="A0A803YHC9"/>
<evidence type="ECO:0000313" key="4">
    <source>
        <dbReference type="Ensembl" id="ENSMGAP00000031176.1"/>
    </source>
</evidence>
<dbReference type="GeneTree" id="ENSGT00940000157418"/>
<reference evidence="4" key="3">
    <citation type="submission" date="2025-09" db="UniProtKB">
        <authorList>
            <consortium name="Ensembl"/>
        </authorList>
    </citation>
    <scope>IDENTIFICATION</scope>
</reference>
<evidence type="ECO:0000256" key="2">
    <source>
        <dbReference type="SAM" id="Coils"/>
    </source>
</evidence>
<protein>
    <submittedName>
        <fullName evidence="4">Taxilin beta</fullName>
    </submittedName>
</protein>
<feature type="compositionally biased region" description="Acidic residues" evidence="3">
    <location>
        <begin position="94"/>
        <end position="105"/>
    </location>
</feature>
<feature type="region of interest" description="Disordered" evidence="3">
    <location>
        <begin position="1"/>
        <end position="55"/>
    </location>
</feature>
<proteinExistence type="inferred from homology"/>
<feature type="coiled-coil region" evidence="2">
    <location>
        <begin position="157"/>
        <end position="279"/>
    </location>
</feature>
<feature type="compositionally biased region" description="Polar residues" evidence="3">
    <location>
        <begin position="664"/>
        <end position="682"/>
    </location>
</feature>
<feature type="region of interest" description="Disordered" evidence="3">
    <location>
        <begin position="71"/>
        <end position="131"/>
    </location>
</feature>
<dbReference type="Proteomes" id="UP000001645">
    <property type="component" value="Chromosome 2"/>
</dbReference>
<feature type="region of interest" description="Disordered" evidence="3">
    <location>
        <begin position="502"/>
        <end position="524"/>
    </location>
</feature>
<sequence length="714" mass="81323">MENEQLTEKQQQVPTSPRQDIQGQSKEEAVPSSQPLSPTDQTISHPEVATCDISEELSRQLEDIIKTYGSAASLMEKEGTTPGTDKPEKGDVGSMEDAEYEDANEESEKDKPAPGDASRAKEPSASKEQKLEKKILKGLGKEATLLMQSLNKLNTPEEKLELLFKKYAELLEEHRAEQKQLKYLQKRQAQITKEKDQLQSEHSRAILARSKLESLCRELQRHNKTLKEETIQRAREEDEKRKEITNHFQGTLSEIQAQIEQQSERNMKLCQENTELAEKLKSIIDQYELREEHLDKIFKHRELQQKLVDAKLEQSQEMMKEAEERHQKEKEYLLNQAAEWKLQAKMLKEQETVLQAQITLYSERFEEFQKTLTKSNEVFATFKQEMEKMTKKMKKLEKDTATWKSRFENCNRALLDMIEEIVDRCSCKYFLVKSLWPMLMQYRNKGKFPLAASVPKIMKAMRTKEYECFVLKIQRLENLCRALQEERNELYRKIKQAQLPEEVNGNDILEEDDDANTNPSSSEQASIELCAADKNMLQELAEAFRVSHTAEETLPSNSSNPETRDVQMCKAISVPELPCHLTSQSEAGNHCEQFSMSTSGPPEHMPASSENTTTPIESMPKPTESMPVPPEMVPTPTESVPIPTEGVPTSPSIMPAISEGVPTPMQNTSAPLGNMPASTKSTPKAVEHVDDTAELFVQDQPADQKGDTDMEAVD</sequence>
<feature type="compositionally biased region" description="Polar residues" evidence="3">
    <location>
        <begin position="8"/>
        <end position="24"/>
    </location>
</feature>
<feature type="region of interest" description="Disordered" evidence="3">
    <location>
        <begin position="594"/>
        <end position="714"/>
    </location>
</feature>
<gene>
    <name evidence="4" type="primary">TXLNB</name>
</gene>
<evidence type="ECO:0000256" key="3">
    <source>
        <dbReference type="SAM" id="MobiDB-lite"/>
    </source>
</evidence>
<keyword evidence="5" id="KW-1185">Reference proteome</keyword>
<keyword evidence="2" id="KW-0175">Coiled coil</keyword>
<feature type="coiled-coil region" evidence="2">
    <location>
        <begin position="379"/>
        <end position="406"/>
    </location>
</feature>
<dbReference type="GO" id="GO:0019905">
    <property type="term" value="F:syntaxin binding"/>
    <property type="evidence" value="ECO:0007669"/>
    <property type="project" value="InterPro"/>
</dbReference>
<dbReference type="PANTHER" id="PTHR16127:SF10">
    <property type="entry name" value="BETA-TAXILIN"/>
    <property type="match status" value="1"/>
</dbReference>
<comment type="similarity">
    <text evidence="1">Belongs to the taxilin family.</text>
</comment>
<dbReference type="AlphaFoldDB" id="A0A803YHC9"/>
<dbReference type="FunCoup" id="A0A803YHC9">
    <property type="interactions" value="8"/>
</dbReference>
<evidence type="ECO:0000313" key="5">
    <source>
        <dbReference type="Proteomes" id="UP000001645"/>
    </source>
</evidence>
<accession>A0A803YHC9</accession>